<organism evidence="7 8">
    <name type="scientific">Natronoflexus pectinivorans</name>
    <dbReference type="NCBI Taxonomy" id="682526"/>
    <lineage>
        <taxon>Bacteria</taxon>
        <taxon>Pseudomonadati</taxon>
        <taxon>Bacteroidota</taxon>
        <taxon>Bacteroidia</taxon>
        <taxon>Marinilabiliales</taxon>
        <taxon>Marinilabiliaceae</taxon>
        <taxon>Natronoflexus</taxon>
    </lineage>
</organism>
<evidence type="ECO:0000256" key="1">
    <source>
        <dbReference type="ARBA" id="ARBA00009232"/>
    </source>
</evidence>
<evidence type="ECO:0000313" key="8">
    <source>
        <dbReference type="Proteomes" id="UP000295221"/>
    </source>
</evidence>
<keyword evidence="4 5" id="KW-0234">DNA repair</keyword>
<dbReference type="CDD" id="cd00540">
    <property type="entry name" value="AAG"/>
    <property type="match status" value="1"/>
</dbReference>
<keyword evidence="6" id="KW-0812">Transmembrane</keyword>
<comment type="similarity">
    <text evidence="1 5">Belongs to the DNA glycosylase MPG family.</text>
</comment>
<dbReference type="InterPro" id="IPR003180">
    <property type="entry name" value="MPG"/>
</dbReference>
<dbReference type="InterPro" id="IPR011034">
    <property type="entry name" value="Formyl_transferase-like_C_sf"/>
</dbReference>
<feature type="transmembrane region" description="Helical" evidence="6">
    <location>
        <begin position="69"/>
        <end position="89"/>
    </location>
</feature>
<dbReference type="PANTHER" id="PTHR10429:SF0">
    <property type="entry name" value="DNA-3-METHYLADENINE GLYCOSYLASE"/>
    <property type="match status" value="1"/>
</dbReference>
<evidence type="ECO:0000256" key="3">
    <source>
        <dbReference type="ARBA" id="ARBA00022801"/>
    </source>
</evidence>
<dbReference type="GO" id="GO:0003677">
    <property type="term" value="F:DNA binding"/>
    <property type="evidence" value="ECO:0007669"/>
    <property type="project" value="InterPro"/>
</dbReference>
<evidence type="ECO:0000256" key="2">
    <source>
        <dbReference type="ARBA" id="ARBA00022763"/>
    </source>
</evidence>
<dbReference type="EMBL" id="SLWK01000005">
    <property type="protein sequence ID" value="TCO08354.1"/>
    <property type="molecule type" value="Genomic_DNA"/>
</dbReference>
<dbReference type="InterPro" id="IPR036995">
    <property type="entry name" value="MPG_sf"/>
</dbReference>
<evidence type="ECO:0000313" key="7">
    <source>
        <dbReference type="EMBL" id="TCO08354.1"/>
    </source>
</evidence>
<reference evidence="7 8" key="1">
    <citation type="submission" date="2019-03" db="EMBL/GenBank/DDBJ databases">
        <title>Genomic Encyclopedia of Type Strains, Phase IV (KMG-IV): sequencing the most valuable type-strain genomes for metagenomic binning, comparative biology and taxonomic classification.</title>
        <authorList>
            <person name="Goeker M."/>
        </authorList>
    </citation>
    <scope>NUCLEOTIDE SEQUENCE [LARGE SCALE GENOMIC DNA]</scope>
    <source>
        <strain evidence="7 8">DSM 24179</strain>
    </source>
</reference>
<gene>
    <name evidence="7" type="ORF">EV194_105158</name>
</gene>
<dbReference type="Proteomes" id="UP000295221">
    <property type="component" value="Unassembled WGS sequence"/>
</dbReference>
<evidence type="ECO:0000256" key="5">
    <source>
        <dbReference type="HAMAP-Rule" id="MF_00527"/>
    </source>
</evidence>
<proteinExistence type="inferred from homology"/>
<evidence type="ECO:0000256" key="4">
    <source>
        <dbReference type="ARBA" id="ARBA00023204"/>
    </source>
</evidence>
<dbReference type="PANTHER" id="PTHR10429">
    <property type="entry name" value="DNA-3-METHYLADENINE GLYCOSYLASE"/>
    <property type="match status" value="1"/>
</dbReference>
<dbReference type="HAMAP" id="MF_00527">
    <property type="entry name" value="3MGH"/>
    <property type="match status" value="1"/>
</dbReference>
<keyword evidence="8" id="KW-1185">Reference proteome</keyword>
<name>A0A4R2GJX7_9BACT</name>
<dbReference type="Gene3D" id="3.10.300.10">
    <property type="entry name" value="Methylpurine-DNA glycosylase (MPG)"/>
    <property type="match status" value="2"/>
</dbReference>
<comment type="caution">
    <text evidence="7">The sequence shown here is derived from an EMBL/GenBank/DDBJ whole genome shotgun (WGS) entry which is preliminary data.</text>
</comment>
<dbReference type="GO" id="GO:0006284">
    <property type="term" value="P:base-excision repair"/>
    <property type="evidence" value="ECO:0007669"/>
    <property type="project" value="InterPro"/>
</dbReference>
<sequence>MYKAGEVVHPSFFHADALDVAPHLLKMRLVRQFSNEKRIKLQITEVEIYRGEEDLGCHASKGRTPRTEVMYLPGGCIYVYLIYGMYWLLNITTGPENHPQAILIRGTKEIQGPGRIGRALELDKSFYGEEITSSDRLWLEWCPLDNSDKYQTLPRVGIDYAGEYWANIPWRLKSL</sequence>
<keyword evidence="6" id="KW-1133">Transmembrane helix</keyword>
<keyword evidence="3 5" id="KW-0378">Hydrolase</keyword>
<dbReference type="EC" id="3.2.2.-" evidence="5"/>
<dbReference type="OrthoDB" id="9794313at2"/>
<dbReference type="SUPFAM" id="SSF50486">
    <property type="entry name" value="FMT C-terminal domain-like"/>
    <property type="match status" value="1"/>
</dbReference>
<dbReference type="RefSeq" id="WP_132433642.1">
    <property type="nucleotide sequence ID" value="NZ_SLWK01000005.1"/>
</dbReference>
<keyword evidence="6" id="KW-0472">Membrane</keyword>
<protein>
    <recommendedName>
        <fullName evidence="5">Putative 3-methyladenine DNA glycosylase</fullName>
        <ecNumber evidence="5">3.2.2.-</ecNumber>
    </recommendedName>
</protein>
<dbReference type="GO" id="GO:0003905">
    <property type="term" value="F:alkylbase DNA N-glycosylase activity"/>
    <property type="evidence" value="ECO:0007669"/>
    <property type="project" value="InterPro"/>
</dbReference>
<dbReference type="AlphaFoldDB" id="A0A4R2GJX7"/>
<keyword evidence="2 5" id="KW-0227">DNA damage</keyword>
<evidence type="ECO:0000256" key="6">
    <source>
        <dbReference type="SAM" id="Phobius"/>
    </source>
</evidence>
<dbReference type="Pfam" id="PF02245">
    <property type="entry name" value="Pur_DNA_glyco"/>
    <property type="match status" value="1"/>
</dbReference>
<accession>A0A4R2GJX7</accession>